<dbReference type="Proteomes" id="UP000887300">
    <property type="component" value="Unassembled WGS sequence"/>
</dbReference>
<comment type="caution">
    <text evidence="1">The sequence shown here is derived from an EMBL/GenBank/DDBJ whole genome shotgun (WGS) entry which is preliminary data.</text>
</comment>
<evidence type="ECO:0000313" key="1">
    <source>
        <dbReference type="EMBL" id="MBU2723972.1"/>
    </source>
</evidence>
<organism evidence="1 2">
    <name type="scientific">Acidithiobacillus ferridurans</name>
    <dbReference type="NCBI Taxonomy" id="1232575"/>
    <lineage>
        <taxon>Bacteria</taxon>
        <taxon>Pseudomonadati</taxon>
        <taxon>Pseudomonadota</taxon>
        <taxon>Acidithiobacillia</taxon>
        <taxon>Acidithiobacillales</taxon>
        <taxon>Acidithiobacillaceae</taxon>
        <taxon>Acidithiobacillus</taxon>
    </lineage>
</organism>
<protein>
    <submittedName>
        <fullName evidence="1">Uncharacterized protein</fullName>
    </submittedName>
</protein>
<proteinExistence type="predicted"/>
<dbReference type="AlphaFoldDB" id="A0A8X8GC91"/>
<accession>A0A8X8GC91</accession>
<evidence type="ECO:0000313" key="2">
    <source>
        <dbReference type="Proteomes" id="UP000887300"/>
    </source>
</evidence>
<sequence>MSAFSRQIGRNSLWVTSHDKIMVAHRLMVGGKLQSSHEPAILKPSPT</sequence>
<reference evidence="1" key="1">
    <citation type="journal article" date="2021" name="ISME J.">
        <title>Genomic evolution of the class Acidithiobacillia: deep-branching Proteobacteria living in extreme acidic conditions.</title>
        <authorList>
            <person name="Moya-Beltran A."/>
            <person name="Beard S."/>
            <person name="Rojas-Villalobos C."/>
            <person name="Issotta F."/>
            <person name="Gallardo Y."/>
            <person name="Ulloa R."/>
            <person name="Giaveno A."/>
            <person name="Degli Esposti M."/>
            <person name="Johnson D.B."/>
            <person name="Quatrini R."/>
        </authorList>
    </citation>
    <scope>NUCLEOTIDE SEQUENCE</scope>
    <source>
        <strain evidence="1">DSM 583</strain>
    </source>
</reference>
<dbReference type="EMBL" id="JABBHS010000370">
    <property type="protein sequence ID" value="MBU2723972.1"/>
    <property type="molecule type" value="Genomic_DNA"/>
</dbReference>
<name>A0A8X8GC91_ACIFI</name>
<gene>
    <name evidence="1" type="ORF">HF568_12320</name>
</gene>